<dbReference type="PANTHER" id="PTHR31806">
    <property type="entry name" value="PURINE-CYTOSINE PERMEASE FCY2-RELATED"/>
    <property type="match status" value="1"/>
</dbReference>
<feature type="transmembrane region" description="Helical" evidence="8">
    <location>
        <begin position="353"/>
        <end position="373"/>
    </location>
</feature>
<dbReference type="Gene3D" id="1.10.4160.10">
    <property type="entry name" value="Hydantoin permease"/>
    <property type="match status" value="1"/>
</dbReference>
<evidence type="ECO:0000256" key="5">
    <source>
        <dbReference type="ARBA" id="ARBA00022989"/>
    </source>
</evidence>
<keyword evidence="4 8" id="KW-0812">Transmembrane</keyword>
<dbReference type="AlphaFoldDB" id="A0A401YQE7"/>
<evidence type="ECO:0000313" key="10">
    <source>
        <dbReference type="Proteomes" id="UP000286931"/>
    </source>
</evidence>
<dbReference type="GO" id="GO:0022857">
    <property type="term" value="F:transmembrane transporter activity"/>
    <property type="evidence" value="ECO:0007669"/>
    <property type="project" value="InterPro"/>
</dbReference>
<dbReference type="EMBL" id="BIFH01000022">
    <property type="protein sequence ID" value="GCD96826.1"/>
    <property type="molecule type" value="Genomic_DNA"/>
</dbReference>
<evidence type="ECO:0000313" key="9">
    <source>
        <dbReference type="EMBL" id="GCD96826.1"/>
    </source>
</evidence>
<name>A0A401YQE7_9ACTN</name>
<keyword evidence="5 8" id="KW-1133">Transmembrane helix</keyword>
<feature type="transmembrane region" description="Helical" evidence="8">
    <location>
        <begin position="109"/>
        <end position="132"/>
    </location>
</feature>
<feature type="transmembrane region" description="Helical" evidence="8">
    <location>
        <begin position="243"/>
        <end position="269"/>
    </location>
</feature>
<evidence type="ECO:0000256" key="4">
    <source>
        <dbReference type="ARBA" id="ARBA00022692"/>
    </source>
</evidence>
<evidence type="ECO:0000256" key="8">
    <source>
        <dbReference type="SAM" id="Phobius"/>
    </source>
</evidence>
<feature type="transmembrane region" description="Helical" evidence="8">
    <location>
        <begin position="171"/>
        <end position="191"/>
    </location>
</feature>
<dbReference type="Proteomes" id="UP000286931">
    <property type="component" value="Unassembled WGS sequence"/>
</dbReference>
<proteinExistence type="inferred from homology"/>
<feature type="transmembrane region" description="Helical" evidence="8">
    <location>
        <begin position="38"/>
        <end position="56"/>
    </location>
</feature>
<feature type="transmembrane region" description="Helical" evidence="8">
    <location>
        <begin position="144"/>
        <end position="164"/>
    </location>
</feature>
<evidence type="ECO:0000256" key="6">
    <source>
        <dbReference type="ARBA" id="ARBA00023136"/>
    </source>
</evidence>
<dbReference type="PANTHER" id="PTHR31806:SF1">
    <property type="entry name" value="PURINE-CYTOSINE PERMEASE FCY2-RELATED"/>
    <property type="match status" value="1"/>
</dbReference>
<feature type="transmembrane region" description="Helical" evidence="8">
    <location>
        <begin position="68"/>
        <end position="88"/>
    </location>
</feature>
<dbReference type="InterPro" id="IPR026030">
    <property type="entry name" value="Pur-cyt_permease_Fcy2/21/22"/>
</dbReference>
<gene>
    <name evidence="9" type="ORF">EHYA_04513</name>
</gene>
<dbReference type="RefSeq" id="WP_126638861.1">
    <property type="nucleotide sequence ID" value="NZ_BIFH01000022.1"/>
</dbReference>
<keyword evidence="6 7" id="KW-0472">Membrane</keyword>
<comment type="caution">
    <text evidence="9">The sequence shown here is derived from an EMBL/GenBank/DDBJ whole genome shotgun (WGS) entry which is preliminary data.</text>
</comment>
<feature type="transmembrane region" description="Helical" evidence="8">
    <location>
        <begin position="394"/>
        <end position="413"/>
    </location>
</feature>
<organism evidence="9 10">
    <name type="scientific">Embleya hyalina</name>
    <dbReference type="NCBI Taxonomy" id="516124"/>
    <lineage>
        <taxon>Bacteria</taxon>
        <taxon>Bacillati</taxon>
        <taxon>Actinomycetota</taxon>
        <taxon>Actinomycetes</taxon>
        <taxon>Kitasatosporales</taxon>
        <taxon>Streptomycetaceae</taxon>
        <taxon>Embleya</taxon>
    </lineage>
</organism>
<reference evidence="9 10" key="1">
    <citation type="submission" date="2018-12" db="EMBL/GenBank/DDBJ databases">
        <title>Draft genome sequence of Embleya hyalina NBRC 13850T.</title>
        <authorList>
            <person name="Komaki H."/>
            <person name="Hosoyama A."/>
            <person name="Kimura A."/>
            <person name="Ichikawa N."/>
            <person name="Tamura T."/>
        </authorList>
    </citation>
    <scope>NUCLEOTIDE SEQUENCE [LARGE SCALE GENOMIC DNA]</scope>
    <source>
        <strain evidence="9 10">NBRC 13850</strain>
    </source>
</reference>
<comment type="subcellular location">
    <subcellularLocation>
        <location evidence="1">Membrane</location>
        <topology evidence="1">Multi-pass membrane protein</topology>
    </subcellularLocation>
</comment>
<keyword evidence="3 7" id="KW-0813">Transport</keyword>
<evidence type="ECO:0000256" key="3">
    <source>
        <dbReference type="ARBA" id="ARBA00022448"/>
    </source>
</evidence>
<dbReference type="PIRSF" id="PIRSF002744">
    <property type="entry name" value="Pur-cyt_permease"/>
    <property type="match status" value="1"/>
</dbReference>
<dbReference type="Pfam" id="PF02133">
    <property type="entry name" value="Transp_cyt_pur"/>
    <property type="match status" value="1"/>
</dbReference>
<dbReference type="OrthoDB" id="9809167at2"/>
<comment type="similarity">
    <text evidence="2 7">Belongs to the purine-cytosine permease (2.A.39) family.</text>
</comment>
<feature type="transmembrane region" description="Helical" evidence="8">
    <location>
        <begin position="289"/>
        <end position="309"/>
    </location>
</feature>
<feature type="transmembrane region" description="Helical" evidence="8">
    <location>
        <begin position="321"/>
        <end position="341"/>
    </location>
</feature>
<evidence type="ECO:0000256" key="7">
    <source>
        <dbReference type="PIRNR" id="PIRNR002744"/>
    </source>
</evidence>
<dbReference type="InterPro" id="IPR001248">
    <property type="entry name" value="Pur-cyt_permease"/>
</dbReference>
<sequence>MNVRQDDNDDRAGAVLERRGLEAVPDGDRHGSVGRVGLLWFAAQLVPTAFFLGALGATDFIGLGFGQAAAAIVVGTTLGALGPAALGLTGPTTGLATLAQARSPFGRGIVVLGPIAAFTSVAFIALGAIFGAEALQVAFGINEYVAIGLVFALEAAVSVAGYRVMHLFEHAMVVVVGAGFVAVTAVVIAKADRVSIPQSTFGPNAWGAFGLLAAVCFGFAFGWAHNAPDYCRYLPASVRPRRLFWSVFAGISLACVWIEILGLAAGALLSGSAPMASIDALMGSGAGGALVLLALYLGVVANATVAQYSAGLQMLASGVRLPRPVMTAVVAAVAFGLTLYLNAGDLAEKATNLILLATYWVGPFVGIWAVYLWRRPRGDEMTRAATAPVSSLPWRWNALVSLVAGYVVCLPFSNTTLGSELGERGGALNVLFGSVSERLHGADFAYPAGLLAGGFLYLALEGVGALRAVRSGALITATATGDETPVADKTVTTENNPLRPIGSTS</sequence>
<protein>
    <submittedName>
        <fullName evidence="9">Cytosine permease</fullName>
    </submittedName>
</protein>
<evidence type="ECO:0000256" key="2">
    <source>
        <dbReference type="ARBA" id="ARBA00008974"/>
    </source>
</evidence>
<accession>A0A401YQE7</accession>
<evidence type="ECO:0000256" key="1">
    <source>
        <dbReference type="ARBA" id="ARBA00004141"/>
    </source>
</evidence>
<feature type="transmembrane region" description="Helical" evidence="8">
    <location>
        <begin position="203"/>
        <end position="223"/>
    </location>
</feature>
<keyword evidence="10" id="KW-1185">Reference proteome</keyword>
<feature type="transmembrane region" description="Helical" evidence="8">
    <location>
        <begin position="444"/>
        <end position="460"/>
    </location>
</feature>
<dbReference type="GO" id="GO:0005886">
    <property type="term" value="C:plasma membrane"/>
    <property type="evidence" value="ECO:0007669"/>
    <property type="project" value="TreeGrafter"/>
</dbReference>